<evidence type="ECO:0000313" key="2">
    <source>
        <dbReference type="Proteomes" id="UP000009138"/>
    </source>
</evidence>
<dbReference type="InParanoid" id="I1CNV9"/>
<dbReference type="Proteomes" id="UP000009138">
    <property type="component" value="Unassembled WGS sequence"/>
</dbReference>
<dbReference type="GeneID" id="93621815"/>
<keyword evidence="2" id="KW-1185">Reference proteome</keyword>
<dbReference type="EMBL" id="CH476746">
    <property type="protein sequence ID" value="EIE90139.1"/>
    <property type="molecule type" value="Genomic_DNA"/>
</dbReference>
<evidence type="ECO:0000313" key="1">
    <source>
        <dbReference type="EMBL" id="EIE90139.1"/>
    </source>
</evidence>
<sequence>MYEVLLLQKTKKGNMQYSYKFLDDALKLYEVTPLVERISPKSKRRKQSVMGSVLKKQMTIQKEDLKKYAQ</sequence>
<reference evidence="1 2" key="1">
    <citation type="journal article" date="2009" name="PLoS Genet.">
        <title>Genomic analysis of the basal lineage fungus Rhizopus oryzae reveals a whole-genome duplication.</title>
        <authorList>
            <person name="Ma L.-J."/>
            <person name="Ibrahim A.S."/>
            <person name="Skory C."/>
            <person name="Grabherr M.G."/>
            <person name="Burger G."/>
            <person name="Butler M."/>
            <person name="Elias M."/>
            <person name="Idnurm A."/>
            <person name="Lang B.F."/>
            <person name="Sone T."/>
            <person name="Abe A."/>
            <person name="Calvo S.E."/>
            <person name="Corrochano L.M."/>
            <person name="Engels R."/>
            <person name="Fu J."/>
            <person name="Hansberg W."/>
            <person name="Kim J.-M."/>
            <person name="Kodira C.D."/>
            <person name="Koehrsen M.J."/>
            <person name="Liu B."/>
            <person name="Miranda-Saavedra D."/>
            <person name="O'Leary S."/>
            <person name="Ortiz-Castellanos L."/>
            <person name="Poulter R."/>
            <person name="Rodriguez-Romero J."/>
            <person name="Ruiz-Herrera J."/>
            <person name="Shen Y.-Q."/>
            <person name="Zeng Q."/>
            <person name="Galagan J."/>
            <person name="Birren B.W."/>
            <person name="Cuomo C.A."/>
            <person name="Wickes B.L."/>
        </authorList>
    </citation>
    <scope>NUCLEOTIDE SEQUENCE [LARGE SCALE GENOMIC DNA]</scope>
    <source>
        <strain evidence="2">RA 99-880 / ATCC MYA-4621 / FGSC 9543 / NRRL 43880</strain>
    </source>
</reference>
<dbReference type="RefSeq" id="XP_067525535.1">
    <property type="nucleotide sequence ID" value="XM_067669434.1"/>
</dbReference>
<organism evidence="1 2">
    <name type="scientific">Rhizopus delemar (strain RA 99-880 / ATCC MYA-4621 / FGSC 9543 / NRRL 43880)</name>
    <name type="common">Mucormycosis agent</name>
    <name type="synonym">Rhizopus arrhizus var. delemar</name>
    <dbReference type="NCBI Taxonomy" id="246409"/>
    <lineage>
        <taxon>Eukaryota</taxon>
        <taxon>Fungi</taxon>
        <taxon>Fungi incertae sedis</taxon>
        <taxon>Mucoromycota</taxon>
        <taxon>Mucoromycotina</taxon>
        <taxon>Mucoromycetes</taxon>
        <taxon>Mucorales</taxon>
        <taxon>Mucorineae</taxon>
        <taxon>Rhizopodaceae</taxon>
        <taxon>Rhizopus</taxon>
    </lineage>
</organism>
<dbReference type="AlphaFoldDB" id="I1CNV9"/>
<proteinExistence type="predicted"/>
<dbReference type="VEuPathDB" id="FungiDB:RO3G_14850"/>
<gene>
    <name evidence="1" type="ORF">RO3G_14850</name>
</gene>
<accession>I1CNV9</accession>
<name>I1CNV9_RHIO9</name>
<protein>
    <submittedName>
        <fullName evidence="1">Uncharacterized protein</fullName>
    </submittedName>
</protein>